<name>A0A2Z2KFV8_9BACL</name>
<proteinExistence type="predicted"/>
<evidence type="ECO:0000313" key="6">
    <source>
        <dbReference type="Proteomes" id="UP000249890"/>
    </source>
</evidence>
<dbReference type="RefSeq" id="WP_087918666.1">
    <property type="nucleotide sequence ID" value="NZ_CP021780.1"/>
</dbReference>
<accession>A0A2Z2KFV8</accession>
<dbReference type="InterPro" id="IPR002577">
    <property type="entry name" value="HTH_HxlR"/>
</dbReference>
<dbReference type="PROSITE" id="PS51118">
    <property type="entry name" value="HTH_HXLR"/>
    <property type="match status" value="1"/>
</dbReference>
<evidence type="ECO:0000259" key="4">
    <source>
        <dbReference type="PROSITE" id="PS51118"/>
    </source>
</evidence>
<dbReference type="InterPro" id="IPR036390">
    <property type="entry name" value="WH_DNA-bd_sf"/>
</dbReference>
<evidence type="ECO:0000313" key="5">
    <source>
        <dbReference type="EMBL" id="ASA24697.1"/>
    </source>
</evidence>
<keyword evidence="3" id="KW-0804">Transcription</keyword>
<dbReference type="EMBL" id="CP021780">
    <property type="protein sequence ID" value="ASA24697.1"/>
    <property type="molecule type" value="Genomic_DNA"/>
</dbReference>
<evidence type="ECO:0000256" key="3">
    <source>
        <dbReference type="ARBA" id="ARBA00023163"/>
    </source>
</evidence>
<dbReference type="InterPro" id="IPR036388">
    <property type="entry name" value="WH-like_DNA-bd_sf"/>
</dbReference>
<keyword evidence="1" id="KW-0805">Transcription regulation</keyword>
<evidence type="ECO:0000256" key="1">
    <source>
        <dbReference type="ARBA" id="ARBA00023015"/>
    </source>
</evidence>
<evidence type="ECO:0000256" key="2">
    <source>
        <dbReference type="ARBA" id="ARBA00023125"/>
    </source>
</evidence>
<keyword evidence="6" id="KW-1185">Reference proteome</keyword>
<sequence length="135" mass="15327">MSKKYNISVEATLEVIGGKWKCVILCHLTHGKLRTSDLKRHMPHITQKMLTQQLRELEQDGIVNRISYNQVPPKVEYELSEYGRSLESILNSLCAWGEMHIIKEYGDKAAVLEDNVLNNLNPAVPVSPANIESVR</sequence>
<feature type="domain" description="HTH hxlR-type" evidence="4">
    <location>
        <begin position="7"/>
        <end position="105"/>
    </location>
</feature>
<dbReference type="SUPFAM" id="SSF46785">
    <property type="entry name" value="Winged helix' DNA-binding domain"/>
    <property type="match status" value="1"/>
</dbReference>
<dbReference type="Proteomes" id="UP000249890">
    <property type="component" value="Chromosome"/>
</dbReference>
<dbReference type="Pfam" id="PF01638">
    <property type="entry name" value="HxlR"/>
    <property type="match status" value="1"/>
</dbReference>
<protein>
    <submittedName>
        <fullName evidence="5">Transcriptional regulator</fullName>
    </submittedName>
</protein>
<dbReference type="PANTHER" id="PTHR33204">
    <property type="entry name" value="TRANSCRIPTIONAL REGULATOR, MARR FAMILY"/>
    <property type="match status" value="1"/>
</dbReference>
<dbReference type="KEGG" id="pdh:B9T62_30445"/>
<dbReference type="PANTHER" id="PTHR33204:SF29">
    <property type="entry name" value="TRANSCRIPTIONAL REGULATOR"/>
    <property type="match status" value="1"/>
</dbReference>
<reference evidence="5 6" key="1">
    <citation type="submission" date="2017-06" db="EMBL/GenBank/DDBJ databases">
        <title>Complete genome sequence of Paenibacillus donghaensis KCTC 13049T isolated from East Sea sediment, South Korea.</title>
        <authorList>
            <person name="Jung B.K."/>
            <person name="Hong S.-J."/>
            <person name="Shin J.-H."/>
        </authorList>
    </citation>
    <scope>NUCLEOTIDE SEQUENCE [LARGE SCALE GENOMIC DNA]</scope>
    <source>
        <strain evidence="5 6">KCTC 13049</strain>
    </source>
</reference>
<dbReference type="AlphaFoldDB" id="A0A2Z2KFV8"/>
<keyword evidence="2" id="KW-0238">DNA-binding</keyword>
<dbReference type="OrthoDB" id="9791143at2"/>
<dbReference type="GO" id="GO:0003677">
    <property type="term" value="F:DNA binding"/>
    <property type="evidence" value="ECO:0007669"/>
    <property type="project" value="UniProtKB-KW"/>
</dbReference>
<gene>
    <name evidence="5" type="ORF">B9T62_30445</name>
</gene>
<organism evidence="5 6">
    <name type="scientific">Paenibacillus donghaensis</name>
    <dbReference type="NCBI Taxonomy" id="414771"/>
    <lineage>
        <taxon>Bacteria</taxon>
        <taxon>Bacillati</taxon>
        <taxon>Bacillota</taxon>
        <taxon>Bacilli</taxon>
        <taxon>Bacillales</taxon>
        <taxon>Paenibacillaceae</taxon>
        <taxon>Paenibacillus</taxon>
    </lineage>
</organism>
<dbReference type="Gene3D" id="1.10.10.10">
    <property type="entry name" value="Winged helix-like DNA-binding domain superfamily/Winged helix DNA-binding domain"/>
    <property type="match status" value="1"/>
</dbReference>